<evidence type="ECO:0000259" key="1">
    <source>
        <dbReference type="Pfam" id="PF07727"/>
    </source>
</evidence>
<dbReference type="InterPro" id="IPR013103">
    <property type="entry name" value="RVT_2"/>
</dbReference>
<reference evidence="2" key="1">
    <citation type="journal article" date="2022" name="Int. J. Mol. Sci.">
        <title>Draft Genome of Tanacetum Coccineum: Genomic Comparison of Closely Related Tanacetum-Family Plants.</title>
        <authorList>
            <person name="Yamashiro T."/>
            <person name="Shiraishi A."/>
            <person name="Nakayama K."/>
            <person name="Satake H."/>
        </authorList>
    </citation>
    <scope>NUCLEOTIDE SEQUENCE</scope>
</reference>
<dbReference type="SUPFAM" id="SSF56672">
    <property type="entry name" value="DNA/RNA polymerases"/>
    <property type="match status" value="1"/>
</dbReference>
<gene>
    <name evidence="2" type="ORF">Tco_0842044</name>
</gene>
<proteinExistence type="predicted"/>
<reference evidence="2" key="2">
    <citation type="submission" date="2022-01" db="EMBL/GenBank/DDBJ databases">
        <authorList>
            <person name="Yamashiro T."/>
            <person name="Shiraishi A."/>
            <person name="Satake H."/>
            <person name="Nakayama K."/>
        </authorList>
    </citation>
    <scope>NUCLEOTIDE SEQUENCE</scope>
</reference>
<feature type="domain" description="Reverse transcriptase Ty1/copia-type" evidence="1">
    <location>
        <begin position="141"/>
        <end position="218"/>
    </location>
</feature>
<dbReference type="Pfam" id="PF07727">
    <property type="entry name" value="RVT_2"/>
    <property type="match status" value="2"/>
</dbReference>
<evidence type="ECO:0000313" key="2">
    <source>
        <dbReference type="EMBL" id="GJT07582.1"/>
    </source>
</evidence>
<comment type="caution">
    <text evidence="2">The sequence shown here is derived from an EMBL/GenBank/DDBJ whole genome shotgun (WGS) entry which is preliminary data.</text>
</comment>
<dbReference type="InterPro" id="IPR043502">
    <property type="entry name" value="DNA/RNA_pol_sf"/>
</dbReference>
<accession>A0ABQ5B0W0</accession>
<organism evidence="2 3">
    <name type="scientific">Tanacetum coccineum</name>
    <dbReference type="NCBI Taxonomy" id="301880"/>
    <lineage>
        <taxon>Eukaryota</taxon>
        <taxon>Viridiplantae</taxon>
        <taxon>Streptophyta</taxon>
        <taxon>Embryophyta</taxon>
        <taxon>Tracheophyta</taxon>
        <taxon>Spermatophyta</taxon>
        <taxon>Magnoliopsida</taxon>
        <taxon>eudicotyledons</taxon>
        <taxon>Gunneridae</taxon>
        <taxon>Pentapetalae</taxon>
        <taxon>asterids</taxon>
        <taxon>campanulids</taxon>
        <taxon>Asterales</taxon>
        <taxon>Asteraceae</taxon>
        <taxon>Asteroideae</taxon>
        <taxon>Anthemideae</taxon>
        <taxon>Anthemidinae</taxon>
        <taxon>Tanacetum</taxon>
    </lineage>
</organism>
<sequence length="341" mass="39193">MFTHFRVGTNRPVERFTLHLSSVSPLPISYREEFNNVNWHSVMQDEYNAPIKNSTWTLVPRPPDVNVVRCMWLFRHKYLADVHQLDVKNAFLHRDLSETIYMHQPLGFRDSTHPDYVCLLQRSLYRLKQAPCVWEGTAYLLLYVDDIVLTTSSSNLLHGIISFLHQEFALTDLGSLNYFLGISVTRDSSGMFLSQKKYAVEILERAGMVNFNPNRTPVDTESKLGTIGDVVSDLTLYRSLAGSLHYSPLLLPTWWLIQMQIRLAALLLDDQIHVIVSFLATIYSPGLLSVNRRLLVPVPRQSIVELQMLLLRPVGYATYCHQRTKHIEIDIHFVRDLVATG</sequence>
<keyword evidence="3" id="KW-1185">Reference proteome</keyword>
<name>A0ABQ5B0W0_9ASTR</name>
<feature type="domain" description="Reverse transcriptase Ty1/copia-type" evidence="1">
    <location>
        <begin position="82"/>
        <end position="137"/>
    </location>
</feature>
<dbReference type="Proteomes" id="UP001151760">
    <property type="component" value="Unassembled WGS sequence"/>
</dbReference>
<protein>
    <submittedName>
        <fullName evidence="2">Ribonuclease H-like domain-containing protein</fullName>
    </submittedName>
</protein>
<evidence type="ECO:0000313" key="3">
    <source>
        <dbReference type="Proteomes" id="UP001151760"/>
    </source>
</evidence>
<dbReference type="EMBL" id="BQNB010012763">
    <property type="protein sequence ID" value="GJT07582.1"/>
    <property type="molecule type" value="Genomic_DNA"/>
</dbReference>